<keyword evidence="6 8" id="KW-0072">Autophagy</keyword>
<dbReference type="InterPro" id="IPR024671">
    <property type="entry name" value="Atg22-like"/>
</dbReference>
<evidence type="ECO:0000256" key="2">
    <source>
        <dbReference type="ARBA" id="ARBA00006978"/>
    </source>
</evidence>
<dbReference type="PANTHER" id="PTHR23519">
    <property type="entry name" value="AUTOPHAGY-RELATED PROTEIN 22"/>
    <property type="match status" value="1"/>
</dbReference>
<dbReference type="GO" id="GO:0006914">
    <property type="term" value="P:autophagy"/>
    <property type="evidence" value="ECO:0007669"/>
    <property type="project" value="UniProtKB-KW"/>
</dbReference>
<keyword evidence="8" id="KW-0926">Vacuole</keyword>
<reference evidence="10" key="2">
    <citation type="journal article" date="2020" name="Nat. Commun.">
        <title>Large-scale genome sequencing of mycorrhizal fungi provides insights into the early evolution of symbiotic traits.</title>
        <authorList>
            <person name="Miyauchi S."/>
            <person name="Kiss E."/>
            <person name="Kuo A."/>
            <person name="Drula E."/>
            <person name="Kohler A."/>
            <person name="Sanchez-Garcia M."/>
            <person name="Morin E."/>
            <person name="Andreopoulos B."/>
            <person name="Barry K.W."/>
            <person name="Bonito G."/>
            <person name="Buee M."/>
            <person name="Carver A."/>
            <person name="Chen C."/>
            <person name="Cichocki N."/>
            <person name="Clum A."/>
            <person name="Culley D."/>
            <person name="Crous P.W."/>
            <person name="Fauchery L."/>
            <person name="Girlanda M."/>
            <person name="Hayes R.D."/>
            <person name="Keri Z."/>
            <person name="LaButti K."/>
            <person name="Lipzen A."/>
            <person name="Lombard V."/>
            <person name="Magnuson J."/>
            <person name="Maillard F."/>
            <person name="Murat C."/>
            <person name="Nolan M."/>
            <person name="Ohm R.A."/>
            <person name="Pangilinan J."/>
            <person name="Pereira M.F."/>
            <person name="Perotto S."/>
            <person name="Peter M."/>
            <person name="Pfister S."/>
            <person name="Riley R."/>
            <person name="Sitrit Y."/>
            <person name="Stielow J.B."/>
            <person name="Szollosi G."/>
            <person name="Zifcakova L."/>
            <person name="Stursova M."/>
            <person name="Spatafora J.W."/>
            <person name="Tedersoo L."/>
            <person name="Vaario L.M."/>
            <person name="Yamada A."/>
            <person name="Yan M."/>
            <person name="Wang P."/>
            <person name="Xu J."/>
            <person name="Bruns T."/>
            <person name="Baldrian P."/>
            <person name="Vilgalys R."/>
            <person name="Dunand C."/>
            <person name="Henrissat B."/>
            <person name="Grigoriev I.V."/>
            <person name="Hibbett D."/>
            <person name="Nagy L.G."/>
            <person name="Martin F.M."/>
        </authorList>
    </citation>
    <scope>NUCLEOTIDE SEQUENCE</scope>
    <source>
        <strain evidence="10">Prilba</strain>
    </source>
</reference>
<feature type="compositionally biased region" description="Basic and acidic residues" evidence="9">
    <location>
        <begin position="1"/>
        <end position="17"/>
    </location>
</feature>
<evidence type="ECO:0000256" key="3">
    <source>
        <dbReference type="ARBA" id="ARBA00022448"/>
    </source>
</evidence>
<proteinExistence type="inferred from homology"/>
<evidence type="ECO:0000313" key="10">
    <source>
        <dbReference type="EMBL" id="KAF8485833.1"/>
    </source>
</evidence>
<dbReference type="InterPro" id="IPR050495">
    <property type="entry name" value="ATG22/LtaA_families"/>
</dbReference>
<organism evidence="10 11">
    <name type="scientific">Russula ochroleuca</name>
    <dbReference type="NCBI Taxonomy" id="152965"/>
    <lineage>
        <taxon>Eukaryota</taxon>
        <taxon>Fungi</taxon>
        <taxon>Dikarya</taxon>
        <taxon>Basidiomycota</taxon>
        <taxon>Agaricomycotina</taxon>
        <taxon>Agaricomycetes</taxon>
        <taxon>Russulales</taxon>
        <taxon>Russulaceae</taxon>
        <taxon>Russula</taxon>
    </lineage>
</organism>
<comment type="function">
    <text evidence="8">Vacuolar effluxer which mediate the efflux of amino acids resulting from autophagic degradation. The release of autophagic amino acids allows the maintenance of protein synthesis and viability during nitrogen starvation.</text>
</comment>
<keyword evidence="8" id="KW-0029">Amino-acid transport</keyword>
<feature type="transmembrane region" description="Helical" evidence="8">
    <location>
        <begin position="356"/>
        <end position="383"/>
    </location>
</feature>
<dbReference type="PANTHER" id="PTHR23519:SF5">
    <property type="entry name" value="AUTOPHAGY-RELATED PROTEIN"/>
    <property type="match status" value="1"/>
</dbReference>
<keyword evidence="11" id="KW-1185">Reference proteome</keyword>
<dbReference type="EMBL" id="WHVB01000002">
    <property type="protein sequence ID" value="KAF8485833.1"/>
    <property type="molecule type" value="Genomic_DNA"/>
</dbReference>
<evidence type="ECO:0000256" key="6">
    <source>
        <dbReference type="ARBA" id="ARBA00023006"/>
    </source>
</evidence>
<feature type="region of interest" description="Disordered" evidence="9">
    <location>
        <begin position="1"/>
        <end position="28"/>
    </location>
</feature>
<comment type="caution">
    <text evidence="8">Lacks conserved residue(s) required for the propagation of feature annotation.</text>
</comment>
<keyword evidence="5 8" id="KW-1133">Transmembrane helix</keyword>
<evidence type="ECO:0000256" key="7">
    <source>
        <dbReference type="ARBA" id="ARBA00023136"/>
    </source>
</evidence>
<dbReference type="InterPro" id="IPR036259">
    <property type="entry name" value="MFS_trans_sf"/>
</dbReference>
<name>A0A9P5N3Z1_9AGAM</name>
<comment type="caution">
    <text evidence="10">The sequence shown here is derived from an EMBL/GenBank/DDBJ whole genome shotgun (WGS) entry which is preliminary data.</text>
</comment>
<dbReference type="AlphaFoldDB" id="A0A9P5N3Z1"/>
<feature type="transmembrane region" description="Helical" evidence="8">
    <location>
        <begin position="165"/>
        <end position="185"/>
    </location>
</feature>
<evidence type="ECO:0000256" key="8">
    <source>
        <dbReference type="RuleBase" id="RU363073"/>
    </source>
</evidence>
<keyword evidence="3 8" id="KW-0813">Transport</keyword>
<evidence type="ECO:0000313" key="11">
    <source>
        <dbReference type="Proteomes" id="UP000759537"/>
    </source>
</evidence>
<feature type="transmembrane region" description="Helical" evidence="8">
    <location>
        <begin position="133"/>
        <end position="153"/>
    </location>
</feature>
<dbReference type="GO" id="GO:0005774">
    <property type="term" value="C:vacuolar membrane"/>
    <property type="evidence" value="ECO:0007669"/>
    <property type="project" value="UniProtKB-SubCell"/>
</dbReference>
<dbReference type="SUPFAM" id="SSF103473">
    <property type="entry name" value="MFS general substrate transporter"/>
    <property type="match status" value="1"/>
</dbReference>
<dbReference type="Pfam" id="PF11700">
    <property type="entry name" value="ATG22"/>
    <property type="match status" value="1"/>
</dbReference>
<sequence length="412" mass="45340">MSRFPLDSKDVCEDKDVSVSNPGGPSPEVACQGEWTTSRRELLSFYLYAIGNNGLAGFRFGPAQFQNLLNFAGYDPSQPPFAKPCDRGSDCVLPFMGHVRNINSIVLLSNGMCFAFRAVMLLMIGAWADYGTWRPNILICFTILSVGSSFAWLGIQEPSKWPGAVVLYILSTISCQCCFTFWYAAIPGVVRNLPEVQASADEEKKGLKSLDEHFRFESLARNRISNISLAVSSAVEVLILPSMVGILKALKSDTSVENNTKAFNVLLSFCGGVLLLCAIPWFIVEKRRPGLVLPPGSSLATIGFKQTLFSLRECFRLKQTFLYLVYYFLMGDVLNTTMTVIATLQNGVVSYSTIQLALLFLAATAAQFAFLFGLGAFSTVFIFMVDVKKSQVECEEFVAAEIGYNVFGMSTM</sequence>
<feature type="transmembrane region" description="Helical" evidence="8">
    <location>
        <begin position="321"/>
        <end position="344"/>
    </location>
</feature>
<protein>
    <recommendedName>
        <fullName evidence="8">Autophagy-related protein</fullName>
    </recommendedName>
</protein>
<accession>A0A9P5N3Z1</accession>
<dbReference type="OrthoDB" id="42657at2759"/>
<keyword evidence="4 8" id="KW-0812">Transmembrane</keyword>
<gene>
    <name evidence="10" type="ORF">DFH94DRAFT_849970</name>
</gene>
<feature type="transmembrane region" description="Helical" evidence="8">
    <location>
        <begin position="227"/>
        <end position="250"/>
    </location>
</feature>
<dbReference type="GO" id="GO:0006865">
    <property type="term" value="P:amino acid transport"/>
    <property type="evidence" value="ECO:0007669"/>
    <property type="project" value="UniProtKB-KW"/>
</dbReference>
<evidence type="ECO:0000256" key="9">
    <source>
        <dbReference type="SAM" id="MobiDB-lite"/>
    </source>
</evidence>
<evidence type="ECO:0000256" key="1">
    <source>
        <dbReference type="ARBA" id="ARBA00004128"/>
    </source>
</evidence>
<feature type="transmembrane region" description="Helical" evidence="8">
    <location>
        <begin position="262"/>
        <end position="284"/>
    </location>
</feature>
<comment type="subcellular location">
    <subcellularLocation>
        <location evidence="1 8">Vacuole membrane</location>
        <topology evidence="1 8">Multi-pass membrane protein</topology>
    </subcellularLocation>
</comment>
<feature type="transmembrane region" description="Helical" evidence="8">
    <location>
        <begin position="105"/>
        <end position="127"/>
    </location>
</feature>
<evidence type="ECO:0000256" key="5">
    <source>
        <dbReference type="ARBA" id="ARBA00022989"/>
    </source>
</evidence>
<dbReference type="Proteomes" id="UP000759537">
    <property type="component" value="Unassembled WGS sequence"/>
</dbReference>
<evidence type="ECO:0000256" key="4">
    <source>
        <dbReference type="ARBA" id="ARBA00022692"/>
    </source>
</evidence>
<reference evidence="10" key="1">
    <citation type="submission" date="2019-10" db="EMBL/GenBank/DDBJ databases">
        <authorList>
            <consortium name="DOE Joint Genome Institute"/>
            <person name="Kuo A."/>
            <person name="Miyauchi S."/>
            <person name="Kiss E."/>
            <person name="Drula E."/>
            <person name="Kohler A."/>
            <person name="Sanchez-Garcia M."/>
            <person name="Andreopoulos B."/>
            <person name="Barry K.W."/>
            <person name="Bonito G."/>
            <person name="Buee M."/>
            <person name="Carver A."/>
            <person name="Chen C."/>
            <person name="Cichocki N."/>
            <person name="Clum A."/>
            <person name="Culley D."/>
            <person name="Crous P.W."/>
            <person name="Fauchery L."/>
            <person name="Girlanda M."/>
            <person name="Hayes R."/>
            <person name="Keri Z."/>
            <person name="LaButti K."/>
            <person name="Lipzen A."/>
            <person name="Lombard V."/>
            <person name="Magnuson J."/>
            <person name="Maillard F."/>
            <person name="Morin E."/>
            <person name="Murat C."/>
            <person name="Nolan M."/>
            <person name="Ohm R."/>
            <person name="Pangilinan J."/>
            <person name="Pereira M."/>
            <person name="Perotto S."/>
            <person name="Peter M."/>
            <person name="Riley R."/>
            <person name="Sitrit Y."/>
            <person name="Stielow B."/>
            <person name="Szollosi G."/>
            <person name="Zifcakova L."/>
            <person name="Stursova M."/>
            <person name="Spatafora J.W."/>
            <person name="Tedersoo L."/>
            <person name="Vaario L.-M."/>
            <person name="Yamada A."/>
            <person name="Yan M."/>
            <person name="Wang P."/>
            <person name="Xu J."/>
            <person name="Bruns T."/>
            <person name="Baldrian P."/>
            <person name="Vilgalys R."/>
            <person name="Henrissat B."/>
            <person name="Grigoriev I.V."/>
            <person name="Hibbett D."/>
            <person name="Nagy L.G."/>
            <person name="Martin F.M."/>
        </authorList>
    </citation>
    <scope>NUCLEOTIDE SEQUENCE</scope>
    <source>
        <strain evidence="10">Prilba</strain>
    </source>
</reference>
<keyword evidence="7 8" id="KW-0472">Membrane</keyword>
<comment type="similarity">
    <text evidence="2 8">Belongs to the ATG22 family.</text>
</comment>